<evidence type="ECO:0000313" key="1">
    <source>
        <dbReference type="EMBL" id="CAA9328178.1"/>
    </source>
</evidence>
<sequence>MLVLEIALGLLLLALSLLGAVAVRRRGLQAAGGTVELSLRLKRPGHGRGWVNGVGRFVDDELRWYRVFSLSPRPRRVLSRRTLEVVRRRAPSGAEHLALLDGAVVMECRVGDRPVELAMQPSAVTGFLAWLESRPPGATLPV</sequence>
<reference evidence="1" key="1">
    <citation type="submission" date="2020-02" db="EMBL/GenBank/DDBJ databases">
        <authorList>
            <person name="Meier V. D."/>
        </authorList>
    </citation>
    <scope>NUCLEOTIDE SEQUENCE</scope>
    <source>
        <strain evidence="1">AVDCRST_MAG16</strain>
    </source>
</reference>
<name>A0A6J4LAD0_9ACTN</name>
<dbReference type="InterPro" id="IPR019675">
    <property type="entry name" value="DUF2550"/>
</dbReference>
<dbReference type="Pfam" id="PF10739">
    <property type="entry name" value="DUF2550"/>
    <property type="match status" value="1"/>
</dbReference>
<proteinExistence type="predicted"/>
<gene>
    <name evidence="1" type="ORF">AVDCRST_MAG16-1164</name>
</gene>
<accession>A0A6J4LAD0</accession>
<evidence type="ECO:0008006" key="2">
    <source>
        <dbReference type="Google" id="ProtNLM"/>
    </source>
</evidence>
<dbReference type="EMBL" id="CADCUE010000096">
    <property type="protein sequence ID" value="CAA9328178.1"/>
    <property type="molecule type" value="Genomic_DNA"/>
</dbReference>
<dbReference type="AlphaFoldDB" id="A0A6J4LAD0"/>
<organism evidence="1">
    <name type="scientific">uncultured Frankineae bacterium</name>
    <dbReference type="NCBI Taxonomy" id="437475"/>
    <lineage>
        <taxon>Bacteria</taxon>
        <taxon>Bacillati</taxon>
        <taxon>Actinomycetota</taxon>
        <taxon>Actinomycetes</taxon>
        <taxon>Frankiales</taxon>
        <taxon>environmental samples</taxon>
    </lineage>
</organism>
<protein>
    <recommendedName>
        <fullName evidence="2">Secreted/membrane protein</fullName>
    </recommendedName>
</protein>